<organism evidence="1 2">
    <name type="scientific">Pegethrix bostrychoides GSE-TBD4-15B</name>
    <dbReference type="NCBI Taxonomy" id="2839662"/>
    <lineage>
        <taxon>Bacteria</taxon>
        <taxon>Bacillati</taxon>
        <taxon>Cyanobacteriota</taxon>
        <taxon>Cyanophyceae</taxon>
        <taxon>Oculatellales</taxon>
        <taxon>Oculatellaceae</taxon>
        <taxon>Pegethrix</taxon>
    </lineage>
</organism>
<dbReference type="AlphaFoldDB" id="A0A951PB12"/>
<accession>A0A951PB12</accession>
<name>A0A951PB12_9CYAN</name>
<dbReference type="Proteomes" id="UP000707356">
    <property type="component" value="Unassembled WGS sequence"/>
</dbReference>
<sequence>MNILKRLNDAILYLSEGAAMLFSPSQDDYPNIGLQPYDGDPYSEWVYLSNRDLLNSP</sequence>
<proteinExistence type="predicted"/>
<reference evidence="1" key="2">
    <citation type="journal article" date="2022" name="Microbiol. Resour. Announc.">
        <title>Metagenome Sequencing to Explore Phylogenomics of Terrestrial Cyanobacteria.</title>
        <authorList>
            <person name="Ward R.D."/>
            <person name="Stajich J.E."/>
            <person name="Johansen J.R."/>
            <person name="Huntemann M."/>
            <person name="Clum A."/>
            <person name="Foster B."/>
            <person name="Foster B."/>
            <person name="Roux S."/>
            <person name="Palaniappan K."/>
            <person name="Varghese N."/>
            <person name="Mukherjee S."/>
            <person name="Reddy T.B.K."/>
            <person name="Daum C."/>
            <person name="Copeland A."/>
            <person name="Chen I.A."/>
            <person name="Ivanova N.N."/>
            <person name="Kyrpides N.C."/>
            <person name="Shapiro N."/>
            <person name="Eloe-Fadrosh E.A."/>
            <person name="Pietrasiak N."/>
        </authorList>
    </citation>
    <scope>NUCLEOTIDE SEQUENCE</scope>
    <source>
        <strain evidence="1">GSE-TBD4-15B</strain>
    </source>
</reference>
<reference evidence="1" key="1">
    <citation type="submission" date="2021-05" db="EMBL/GenBank/DDBJ databases">
        <authorList>
            <person name="Pietrasiak N."/>
            <person name="Ward R."/>
            <person name="Stajich J.E."/>
            <person name="Kurbessoian T."/>
        </authorList>
    </citation>
    <scope>NUCLEOTIDE SEQUENCE</scope>
    <source>
        <strain evidence="1">GSE-TBD4-15B</strain>
    </source>
</reference>
<protein>
    <submittedName>
        <fullName evidence="1">Uncharacterized protein</fullName>
    </submittedName>
</protein>
<comment type="caution">
    <text evidence="1">The sequence shown here is derived from an EMBL/GenBank/DDBJ whole genome shotgun (WGS) entry which is preliminary data.</text>
</comment>
<evidence type="ECO:0000313" key="2">
    <source>
        <dbReference type="Proteomes" id="UP000707356"/>
    </source>
</evidence>
<evidence type="ECO:0000313" key="1">
    <source>
        <dbReference type="EMBL" id="MBW4465820.1"/>
    </source>
</evidence>
<dbReference type="EMBL" id="JAHHHV010000064">
    <property type="protein sequence ID" value="MBW4465820.1"/>
    <property type="molecule type" value="Genomic_DNA"/>
</dbReference>
<gene>
    <name evidence="1" type="ORF">KME07_10335</name>
</gene>